<reference evidence="3" key="1">
    <citation type="submission" date="2020-01" db="EMBL/GenBank/DDBJ databases">
        <title>Identification and distribution of gene clusters putatively required for synthesis of sphingolipid metabolism inhibitors in phylogenetically diverse species of the filamentous fungus Fusarium.</title>
        <authorList>
            <person name="Kim H.-S."/>
            <person name="Busman M."/>
            <person name="Brown D.W."/>
            <person name="Divon H."/>
            <person name="Uhlig S."/>
            <person name="Proctor R.H."/>
        </authorList>
    </citation>
    <scope>NUCLEOTIDE SEQUENCE</scope>
    <source>
        <strain evidence="3">NRRL 53441</strain>
    </source>
</reference>
<evidence type="ECO:0000313" key="4">
    <source>
        <dbReference type="Proteomes" id="UP000605986"/>
    </source>
</evidence>
<gene>
    <name evidence="3" type="ORF">F53441_8242</name>
</gene>
<dbReference type="Proteomes" id="UP000605986">
    <property type="component" value="Unassembled WGS sequence"/>
</dbReference>
<dbReference type="OrthoDB" id="5081612at2759"/>
<keyword evidence="4" id="KW-1185">Reference proteome</keyword>
<dbReference type="AlphaFoldDB" id="A0A8H4KEV7"/>
<proteinExistence type="predicted"/>
<feature type="region of interest" description="Disordered" evidence="1">
    <location>
        <begin position="175"/>
        <end position="214"/>
    </location>
</feature>
<evidence type="ECO:0000256" key="2">
    <source>
        <dbReference type="SAM" id="Phobius"/>
    </source>
</evidence>
<sequence>MTAKPCHSIPESWWYSDSARYEYIKSDVFWTLAILILANAWWSAKQVDSFPHLPDEHDDKVAKLDLTKPRSGFWLTDRINSRLRQYLALLACTSVFPLLFLHGSWVLKSAWRITFGLVRRTYPSIRPRMLGFVLYSPFTAVILLSWAIVLGAGVFIIATQLLLWIKLWEMDPSKRVAKAPHKDIKDTKDIKDKTNGDGDWDEIRSDEQEENKKT</sequence>
<comment type="caution">
    <text evidence="3">The sequence shown here is derived from an EMBL/GenBank/DDBJ whole genome shotgun (WGS) entry which is preliminary data.</text>
</comment>
<protein>
    <submittedName>
        <fullName evidence="3">Uncharacterized protein</fullName>
    </submittedName>
</protein>
<organism evidence="3 4">
    <name type="scientific">Fusarium austroafricanum</name>
    <dbReference type="NCBI Taxonomy" id="2364996"/>
    <lineage>
        <taxon>Eukaryota</taxon>
        <taxon>Fungi</taxon>
        <taxon>Dikarya</taxon>
        <taxon>Ascomycota</taxon>
        <taxon>Pezizomycotina</taxon>
        <taxon>Sordariomycetes</taxon>
        <taxon>Hypocreomycetidae</taxon>
        <taxon>Hypocreales</taxon>
        <taxon>Nectriaceae</taxon>
        <taxon>Fusarium</taxon>
        <taxon>Fusarium concolor species complex</taxon>
    </lineage>
</organism>
<evidence type="ECO:0000256" key="1">
    <source>
        <dbReference type="SAM" id="MobiDB-lite"/>
    </source>
</evidence>
<evidence type="ECO:0000313" key="3">
    <source>
        <dbReference type="EMBL" id="KAF4448343.1"/>
    </source>
</evidence>
<feature type="transmembrane region" description="Helical" evidence="2">
    <location>
        <begin position="132"/>
        <end position="165"/>
    </location>
</feature>
<dbReference type="EMBL" id="JAADJG010000345">
    <property type="protein sequence ID" value="KAF4448343.1"/>
    <property type="molecule type" value="Genomic_DNA"/>
</dbReference>
<feature type="transmembrane region" description="Helical" evidence="2">
    <location>
        <begin position="86"/>
        <end position="107"/>
    </location>
</feature>
<accession>A0A8H4KEV7</accession>
<keyword evidence="2" id="KW-0812">Transmembrane</keyword>
<keyword evidence="2" id="KW-0472">Membrane</keyword>
<name>A0A8H4KEV7_9HYPO</name>
<keyword evidence="2" id="KW-1133">Transmembrane helix</keyword>